<evidence type="ECO:0000256" key="1">
    <source>
        <dbReference type="SAM" id="MobiDB-lite"/>
    </source>
</evidence>
<reference evidence="3" key="1">
    <citation type="journal article" date="2021" name="New Phytol.">
        <title>Evolutionary innovations through gain and loss of genes in the ectomycorrhizal Boletales.</title>
        <authorList>
            <person name="Wu G."/>
            <person name="Miyauchi S."/>
            <person name="Morin E."/>
            <person name="Kuo A."/>
            <person name="Drula E."/>
            <person name="Varga T."/>
            <person name="Kohler A."/>
            <person name="Feng B."/>
            <person name="Cao Y."/>
            <person name="Lipzen A."/>
            <person name="Daum C."/>
            <person name="Hundley H."/>
            <person name="Pangilinan J."/>
            <person name="Johnson J."/>
            <person name="Barry K."/>
            <person name="LaButti K."/>
            <person name="Ng V."/>
            <person name="Ahrendt S."/>
            <person name="Min B."/>
            <person name="Choi I.G."/>
            <person name="Park H."/>
            <person name="Plett J.M."/>
            <person name="Magnuson J."/>
            <person name="Spatafora J.W."/>
            <person name="Nagy L.G."/>
            <person name="Henrissat B."/>
            <person name="Grigoriev I.V."/>
            <person name="Yang Z.L."/>
            <person name="Xu J."/>
            <person name="Martin F.M."/>
        </authorList>
    </citation>
    <scope>NUCLEOTIDE SEQUENCE</scope>
    <source>
        <strain evidence="3">KKN 215</strain>
    </source>
</reference>
<dbReference type="EMBL" id="JAEVFJ010000002">
    <property type="protein sequence ID" value="KAH8107194.1"/>
    <property type="molecule type" value="Genomic_DNA"/>
</dbReference>
<evidence type="ECO:0000259" key="2">
    <source>
        <dbReference type="PROSITE" id="PS50181"/>
    </source>
</evidence>
<dbReference type="InterPro" id="IPR036047">
    <property type="entry name" value="F-box-like_dom_sf"/>
</dbReference>
<sequence length="660" mass="75535">MPRSKKIKVAHDNDAEDEETRVTRHTSRRWKGFLEELPSLPIDLLHEVFQHLSPLDLVHLARTSKDFRKFILHKSASGIWKAARSNIEGLPECPPYMSEPAYANLMFSPHCHYCLSGNIQNIITPFSVRYCNSCKKMQCVESYMLGGRGGFDGGLTDDMFCTVPGERRKIYYHKPDVERTWEKWLALPDDDAAREKFKQTRRQHVQQVLEHSSRCDVFVATKKASRSEELKAEKKRKVDQVVERLTALGWGKELDTMKTSDYYELREHIAVRQLKKVTDKTWAEVEKPIVVLMKSCRKNRLILERRRQIKERLNLFAQVLKEHWPALRTTESDCGPEFVDYALMPAIREIVAAPANKTITRNDFSAVKHQLSNLEQSWRLQMKVQLCHVTSPPSYFDNGAGIFLATAFYDCTHCGRRALQYPAVCAHECLRSRYYRGLDTNDSAYLYLDTAFGMGSVRPWSCQALVLSPTSERAKKIIEACGEDPETVHQSEMNTASHRLCCTVCSRAGVKLIMDWRSAVEHCRIAHSAIDEEEPEWEKVSDAEAAKVKEIEEEHIESNLDEYLNKLKWSCARCNVSRSNSNLPHSMITDHVRLTHQVVTPTAAAGDIYVSGDSPQYISQPVVLASIKFKKGGMTSTEKKYWLDGGGCFWDFERGEAVQD</sequence>
<feature type="domain" description="F-box" evidence="2">
    <location>
        <begin position="34"/>
        <end position="83"/>
    </location>
</feature>
<dbReference type="OrthoDB" id="2322499at2759"/>
<dbReference type="Pfam" id="PF00646">
    <property type="entry name" value="F-box"/>
    <property type="match status" value="1"/>
</dbReference>
<accession>A0A8K0UZ16</accession>
<name>A0A8K0UZ16_9AGAR</name>
<dbReference type="CDD" id="cd09917">
    <property type="entry name" value="F-box_SF"/>
    <property type="match status" value="1"/>
</dbReference>
<gene>
    <name evidence="3" type="ORF">BXZ70DRAFT_916735</name>
</gene>
<comment type="caution">
    <text evidence="3">The sequence shown here is derived from an EMBL/GenBank/DDBJ whole genome shotgun (WGS) entry which is preliminary data.</text>
</comment>
<dbReference type="PROSITE" id="PS50181">
    <property type="entry name" value="FBOX"/>
    <property type="match status" value="1"/>
</dbReference>
<proteinExistence type="predicted"/>
<organism evidence="3 4">
    <name type="scientific">Cristinia sonorae</name>
    <dbReference type="NCBI Taxonomy" id="1940300"/>
    <lineage>
        <taxon>Eukaryota</taxon>
        <taxon>Fungi</taxon>
        <taxon>Dikarya</taxon>
        <taxon>Basidiomycota</taxon>
        <taxon>Agaricomycotina</taxon>
        <taxon>Agaricomycetes</taxon>
        <taxon>Agaricomycetidae</taxon>
        <taxon>Agaricales</taxon>
        <taxon>Pleurotineae</taxon>
        <taxon>Stephanosporaceae</taxon>
        <taxon>Cristinia</taxon>
    </lineage>
</organism>
<keyword evidence="4" id="KW-1185">Reference proteome</keyword>
<dbReference type="AlphaFoldDB" id="A0A8K0UZ16"/>
<protein>
    <recommendedName>
        <fullName evidence="2">F-box domain-containing protein</fullName>
    </recommendedName>
</protein>
<dbReference type="InterPro" id="IPR001810">
    <property type="entry name" value="F-box_dom"/>
</dbReference>
<dbReference type="Proteomes" id="UP000813824">
    <property type="component" value="Unassembled WGS sequence"/>
</dbReference>
<evidence type="ECO:0000313" key="3">
    <source>
        <dbReference type="EMBL" id="KAH8107194.1"/>
    </source>
</evidence>
<dbReference type="SUPFAM" id="SSF81383">
    <property type="entry name" value="F-box domain"/>
    <property type="match status" value="1"/>
</dbReference>
<evidence type="ECO:0000313" key="4">
    <source>
        <dbReference type="Proteomes" id="UP000813824"/>
    </source>
</evidence>
<dbReference type="SMART" id="SM00256">
    <property type="entry name" value="FBOX"/>
    <property type="match status" value="1"/>
</dbReference>
<feature type="region of interest" description="Disordered" evidence="1">
    <location>
        <begin position="1"/>
        <end position="20"/>
    </location>
</feature>